<organism evidence="2 3">
    <name type="scientific">Sinanodonta woodiana</name>
    <name type="common">Chinese pond mussel</name>
    <name type="synonym">Anodonta woodiana</name>
    <dbReference type="NCBI Taxonomy" id="1069815"/>
    <lineage>
        <taxon>Eukaryota</taxon>
        <taxon>Metazoa</taxon>
        <taxon>Spiralia</taxon>
        <taxon>Lophotrochozoa</taxon>
        <taxon>Mollusca</taxon>
        <taxon>Bivalvia</taxon>
        <taxon>Autobranchia</taxon>
        <taxon>Heteroconchia</taxon>
        <taxon>Palaeoheterodonta</taxon>
        <taxon>Unionida</taxon>
        <taxon>Unionoidea</taxon>
        <taxon>Unionidae</taxon>
        <taxon>Unioninae</taxon>
        <taxon>Sinanodonta</taxon>
    </lineage>
</organism>
<dbReference type="AlphaFoldDB" id="A0ABD3VR28"/>
<evidence type="ECO:0000256" key="1">
    <source>
        <dbReference type="SAM" id="MobiDB-lite"/>
    </source>
</evidence>
<reference evidence="2 3" key="1">
    <citation type="submission" date="2024-11" db="EMBL/GenBank/DDBJ databases">
        <title>Chromosome-level genome assembly of the freshwater bivalve Anodonta woodiana.</title>
        <authorList>
            <person name="Chen X."/>
        </authorList>
    </citation>
    <scope>NUCLEOTIDE SEQUENCE [LARGE SCALE GENOMIC DNA]</scope>
    <source>
        <strain evidence="2">MN2024</strain>
        <tissue evidence="2">Gills</tissue>
    </source>
</reference>
<dbReference type="EMBL" id="JBJQND010000010">
    <property type="protein sequence ID" value="KAL3863922.1"/>
    <property type="molecule type" value="Genomic_DNA"/>
</dbReference>
<accession>A0ABD3VR28</accession>
<feature type="region of interest" description="Disordered" evidence="1">
    <location>
        <begin position="52"/>
        <end position="84"/>
    </location>
</feature>
<protein>
    <submittedName>
        <fullName evidence="2">Uncharacterized protein</fullName>
    </submittedName>
</protein>
<evidence type="ECO:0000313" key="2">
    <source>
        <dbReference type="EMBL" id="KAL3863922.1"/>
    </source>
</evidence>
<dbReference type="Proteomes" id="UP001634394">
    <property type="component" value="Unassembled WGS sequence"/>
</dbReference>
<sequence>ESASGEYKRVYVRRLTKFLKDRQNVSGRAHELRERALGVMCLQIPSETNLKNADQRDQETQELGKYTTPYGETVPKPDSLDDWSDDVTKLPDFSERELHNVLF</sequence>
<feature type="non-terminal residue" evidence="2">
    <location>
        <position position="1"/>
    </location>
</feature>
<gene>
    <name evidence="2" type="ORF">ACJMK2_005643</name>
</gene>
<evidence type="ECO:0000313" key="3">
    <source>
        <dbReference type="Proteomes" id="UP001634394"/>
    </source>
</evidence>
<keyword evidence="3" id="KW-1185">Reference proteome</keyword>
<comment type="caution">
    <text evidence="2">The sequence shown here is derived from an EMBL/GenBank/DDBJ whole genome shotgun (WGS) entry which is preliminary data.</text>
</comment>
<proteinExistence type="predicted"/>
<name>A0ABD3VR28_SINWO</name>